<dbReference type="Proteomes" id="UP001320148">
    <property type="component" value="Chromosome"/>
</dbReference>
<gene>
    <name evidence="1" type="ORF">DSLASN_47340</name>
</gene>
<dbReference type="EMBL" id="AP024488">
    <property type="protein sequence ID" value="BCS99102.1"/>
    <property type="molecule type" value="Genomic_DNA"/>
</dbReference>
<name>A0ABM7PP60_9BACT</name>
<reference evidence="1 2" key="1">
    <citation type="submission" date="2021-02" db="EMBL/GenBank/DDBJ databases">
        <title>Complete genome of Desulfoluna sp. strain ASN36.</title>
        <authorList>
            <person name="Takahashi A."/>
            <person name="Kojima H."/>
            <person name="Fukui M."/>
        </authorList>
    </citation>
    <scope>NUCLEOTIDE SEQUENCE [LARGE SCALE GENOMIC DNA]</scope>
    <source>
        <strain evidence="1 2">ASN36</strain>
    </source>
</reference>
<accession>A0ABM7PP60</accession>
<proteinExistence type="predicted"/>
<evidence type="ECO:0000313" key="1">
    <source>
        <dbReference type="EMBL" id="BCS99102.1"/>
    </source>
</evidence>
<dbReference type="SUPFAM" id="SSF52540">
    <property type="entry name" value="P-loop containing nucleoside triphosphate hydrolases"/>
    <property type="match status" value="1"/>
</dbReference>
<evidence type="ECO:0008006" key="3">
    <source>
        <dbReference type="Google" id="ProtNLM"/>
    </source>
</evidence>
<organism evidence="1 2">
    <name type="scientific">Desulfoluna limicola</name>
    <dbReference type="NCBI Taxonomy" id="2810562"/>
    <lineage>
        <taxon>Bacteria</taxon>
        <taxon>Pseudomonadati</taxon>
        <taxon>Thermodesulfobacteriota</taxon>
        <taxon>Desulfobacteria</taxon>
        <taxon>Desulfobacterales</taxon>
        <taxon>Desulfolunaceae</taxon>
        <taxon>Desulfoluna</taxon>
    </lineage>
</organism>
<keyword evidence="2" id="KW-1185">Reference proteome</keyword>
<protein>
    <recommendedName>
        <fullName evidence="3">Sulfotransferase family protein</fullName>
    </recommendedName>
</protein>
<evidence type="ECO:0000313" key="2">
    <source>
        <dbReference type="Proteomes" id="UP001320148"/>
    </source>
</evidence>
<dbReference type="Gene3D" id="3.40.50.300">
    <property type="entry name" value="P-loop containing nucleotide triphosphate hydrolases"/>
    <property type="match status" value="1"/>
</dbReference>
<dbReference type="InterPro" id="IPR027417">
    <property type="entry name" value="P-loop_NTPase"/>
</dbReference>
<dbReference type="RefSeq" id="WP_236890458.1">
    <property type="nucleotide sequence ID" value="NZ_AP024488.1"/>
</dbReference>
<sequence length="214" mass="24375">MEKPVYIVSGYMRSGTSMMMKVLEGAGLTARYNTRKDEVLGEKYGRGDYHPNPEGFFELGRKDFDDPGFPGIFSGQLIKVLHWRLKGLPPFPYRICFMVRDPKEIEVSYLKMFQRRPPFVLQRYHELVDEVVSDVTARGDSEILLVDHAEMLKNPTGVLERLRGAGWPVTDIEKGARQVDPALYRSRPETLDEVRQAVPNLRTDMPACLAPEGS</sequence>